<evidence type="ECO:0000256" key="1">
    <source>
        <dbReference type="SAM" id="Phobius"/>
    </source>
</evidence>
<comment type="caution">
    <text evidence="2">The sequence shown here is derived from an EMBL/GenBank/DDBJ whole genome shotgun (WGS) entry which is preliminary data.</text>
</comment>
<keyword evidence="1" id="KW-0472">Membrane</keyword>
<evidence type="ECO:0000313" key="2">
    <source>
        <dbReference type="EMBL" id="MET3643724.1"/>
    </source>
</evidence>
<protein>
    <submittedName>
        <fullName evidence="2">Integral membrane protein (TIGR02327 family)</fullName>
    </submittedName>
</protein>
<keyword evidence="1" id="KW-1133">Transmembrane helix</keyword>
<feature type="transmembrane region" description="Helical" evidence="1">
    <location>
        <begin position="42"/>
        <end position="62"/>
    </location>
</feature>
<dbReference type="NCBIfam" id="TIGR02327">
    <property type="entry name" value="int_mem_ywzB"/>
    <property type="match status" value="1"/>
</dbReference>
<reference evidence="2 3" key="1">
    <citation type="submission" date="2024-06" db="EMBL/GenBank/DDBJ databases">
        <title>Genomic Encyclopedia of Type Strains, Phase IV (KMG-IV): sequencing the most valuable type-strain genomes for metagenomic binning, comparative biology and taxonomic classification.</title>
        <authorList>
            <person name="Goeker M."/>
        </authorList>
    </citation>
    <scope>NUCLEOTIDE SEQUENCE [LARGE SCALE GENOMIC DNA]</scope>
    <source>
        <strain evidence="2 3">DSM 15349</strain>
    </source>
</reference>
<evidence type="ECO:0000313" key="3">
    <source>
        <dbReference type="Proteomes" id="UP001549055"/>
    </source>
</evidence>
<gene>
    <name evidence="2" type="ORF">ABID27_000341</name>
</gene>
<dbReference type="EMBL" id="JBEPMK010000001">
    <property type="protein sequence ID" value="MET3643724.1"/>
    <property type="molecule type" value="Genomic_DNA"/>
</dbReference>
<dbReference type="Proteomes" id="UP001549055">
    <property type="component" value="Unassembled WGS sequence"/>
</dbReference>
<dbReference type="Pfam" id="PF06612">
    <property type="entry name" value="DUF1146"/>
    <property type="match status" value="1"/>
</dbReference>
<dbReference type="RefSeq" id="WP_354279793.1">
    <property type="nucleotide sequence ID" value="NZ_JBEPMK010000001.1"/>
</dbReference>
<sequence>MIANILRLLSHLLFIYLAHDLLTSVVDWSKFLRGTAENKMKIQFLLLFVAIGLGYMVSTFFLDLLTISRSLALAVTQ</sequence>
<dbReference type="InterPro" id="IPR009526">
    <property type="entry name" value="DUF1146"/>
</dbReference>
<proteinExistence type="predicted"/>
<name>A0ABV2JL65_9STRE</name>
<keyword evidence="3" id="KW-1185">Reference proteome</keyword>
<accession>A0ABV2JL65</accession>
<keyword evidence="1" id="KW-0812">Transmembrane</keyword>
<organism evidence="2 3">
    <name type="scientific">Streptococcus gallinaceus</name>
    <dbReference type="NCBI Taxonomy" id="165758"/>
    <lineage>
        <taxon>Bacteria</taxon>
        <taxon>Bacillati</taxon>
        <taxon>Bacillota</taxon>
        <taxon>Bacilli</taxon>
        <taxon>Lactobacillales</taxon>
        <taxon>Streptococcaceae</taxon>
        <taxon>Streptococcus</taxon>
    </lineage>
</organism>